<dbReference type="OrthoDB" id="6269609at2759"/>
<evidence type="ECO:0000313" key="1">
    <source>
        <dbReference type="EMBL" id="CAE1300115.1"/>
    </source>
</evidence>
<evidence type="ECO:0000313" key="2">
    <source>
        <dbReference type="Proteomes" id="UP000597762"/>
    </source>
</evidence>
<proteinExistence type="predicted"/>
<reference evidence="1" key="1">
    <citation type="submission" date="2021-01" db="EMBL/GenBank/DDBJ databases">
        <authorList>
            <person name="Li R."/>
            <person name="Bekaert M."/>
        </authorList>
    </citation>
    <scope>NUCLEOTIDE SEQUENCE</scope>
    <source>
        <strain evidence="1">Farmed</strain>
    </source>
</reference>
<dbReference type="SUPFAM" id="SSF53850">
    <property type="entry name" value="Periplasmic binding protein-like II"/>
    <property type="match status" value="1"/>
</dbReference>
<name>A0A812DHC6_ACAPH</name>
<dbReference type="Gene3D" id="3.40.190.10">
    <property type="entry name" value="Periplasmic binding protein-like II"/>
    <property type="match status" value="2"/>
</dbReference>
<dbReference type="AlphaFoldDB" id="A0A812DHC6"/>
<organism evidence="1 2">
    <name type="scientific">Acanthosepion pharaonis</name>
    <name type="common">Pharaoh cuttlefish</name>
    <name type="synonym">Sepia pharaonis</name>
    <dbReference type="NCBI Taxonomy" id="158019"/>
    <lineage>
        <taxon>Eukaryota</taxon>
        <taxon>Metazoa</taxon>
        <taxon>Spiralia</taxon>
        <taxon>Lophotrochozoa</taxon>
        <taxon>Mollusca</taxon>
        <taxon>Cephalopoda</taxon>
        <taxon>Coleoidea</taxon>
        <taxon>Decapodiformes</taxon>
        <taxon>Sepiida</taxon>
        <taxon>Sepiina</taxon>
        <taxon>Sepiidae</taxon>
        <taxon>Acanthosepion</taxon>
    </lineage>
</organism>
<keyword evidence="2" id="KW-1185">Reference proteome</keyword>
<dbReference type="Proteomes" id="UP000597762">
    <property type="component" value="Unassembled WGS sequence"/>
</dbReference>
<gene>
    <name evidence="1" type="ORF">SPHA_53683</name>
</gene>
<accession>A0A812DHC6</accession>
<dbReference type="PANTHER" id="PTHR18966">
    <property type="entry name" value="IONOTROPIC GLUTAMATE RECEPTOR"/>
    <property type="match status" value="1"/>
</dbReference>
<dbReference type="EMBL" id="CAHIKZ030003431">
    <property type="protein sequence ID" value="CAE1300115.1"/>
    <property type="molecule type" value="Genomic_DNA"/>
</dbReference>
<comment type="caution">
    <text evidence="1">The sequence shown here is derived from an EMBL/GenBank/DDBJ whole genome shotgun (WGS) entry which is preliminary data.</text>
</comment>
<dbReference type="InterPro" id="IPR015683">
    <property type="entry name" value="Ionotropic_Glu_rcpt"/>
</dbReference>
<protein>
    <submittedName>
        <fullName evidence="1">Uncharacterized protein</fullName>
    </submittedName>
</protein>
<sequence length="163" mass="19095">MFFFLLLQELVKDVNEAVKKVEKGNYAFIHDQIVNEYYAGKNCDLLSHIQPIGDKTYAFAFPKGAPYRDYLNWALLKLKEDGDLDKLKKKWLTQNCTKHSERSSNNLAGATLRLKDMSGLFYVMGGSAAIATMFEFVRQIRLFLERKFKVFFFNYFYRVPLLF</sequence>